<evidence type="ECO:0000313" key="3">
    <source>
        <dbReference type="Proteomes" id="UP000289340"/>
    </source>
</evidence>
<dbReference type="Proteomes" id="UP000289340">
    <property type="component" value="Chromosome 5"/>
</dbReference>
<gene>
    <name evidence="2" type="ORF">D0Y65_010930</name>
</gene>
<proteinExistence type="predicted"/>
<reference evidence="2 3" key="1">
    <citation type="submission" date="2018-09" db="EMBL/GenBank/DDBJ databases">
        <title>A high-quality reference genome of wild soybean provides a powerful tool to mine soybean genomes.</title>
        <authorList>
            <person name="Xie M."/>
            <person name="Chung C.Y.L."/>
            <person name="Li M.-W."/>
            <person name="Wong F.-L."/>
            <person name="Chan T.-F."/>
            <person name="Lam H.-M."/>
        </authorList>
    </citation>
    <scope>NUCLEOTIDE SEQUENCE [LARGE SCALE GENOMIC DNA]</scope>
    <source>
        <strain evidence="3">cv. W05</strain>
        <tissue evidence="2">Hypocotyl of etiolated seedlings</tissue>
    </source>
</reference>
<protein>
    <submittedName>
        <fullName evidence="2">Uncharacterized protein</fullName>
    </submittedName>
</protein>
<keyword evidence="3" id="KW-1185">Reference proteome</keyword>
<comment type="caution">
    <text evidence="2">The sequence shown here is derived from an EMBL/GenBank/DDBJ whole genome shotgun (WGS) entry which is preliminary data.</text>
</comment>
<organism evidence="2 3">
    <name type="scientific">Glycine soja</name>
    <name type="common">Wild soybean</name>
    <dbReference type="NCBI Taxonomy" id="3848"/>
    <lineage>
        <taxon>Eukaryota</taxon>
        <taxon>Viridiplantae</taxon>
        <taxon>Streptophyta</taxon>
        <taxon>Embryophyta</taxon>
        <taxon>Tracheophyta</taxon>
        <taxon>Spermatophyta</taxon>
        <taxon>Magnoliopsida</taxon>
        <taxon>eudicotyledons</taxon>
        <taxon>Gunneridae</taxon>
        <taxon>Pentapetalae</taxon>
        <taxon>rosids</taxon>
        <taxon>fabids</taxon>
        <taxon>Fabales</taxon>
        <taxon>Fabaceae</taxon>
        <taxon>Papilionoideae</taxon>
        <taxon>50 kb inversion clade</taxon>
        <taxon>NPAAA clade</taxon>
        <taxon>indigoferoid/millettioid clade</taxon>
        <taxon>Phaseoleae</taxon>
        <taxon>Glycine</taxon>
        <taxon>Glycine subgen. Soja</taxon>
    </lineage>
</organism>
<evidence type="ECO:0000256" key="1">
    <source>
        <dbReference type="SAM" id="MobiDB-lite"/>
    </source>
</evidence>
<name>A0A445KHN3_GLYSO</name>
<sequence>MSYPPYSCELCIHSCHKNTMSIILSSAFLVKIAAALCSCLLPESLQVTSVKQLPEYHECSEDKFVESLSPATPRESTEIDEEQEKHLLSPSDGTEDAHFVKEDASEISGVFEVRNNTGPSSV</sequence>
<feature type="region of interest" description="Disordered" evidence="1">
    <location>
        <begin position="67"/>
        <end position="95"/>
    </location>
</feature>
<accession>A0A445KHN3</accession>
<evidence type="ECO:0000313" key="2">
    <source>
        <dbReference type="EMBL" id="RZC10393.1"/>
    </source>
</evidence>
<dbReference type="EMBL" id="QZWG01000005">
    <property type="protein sequence ID" value="RZC10393.1"/>
    <property type="molecule type" value="Genomic_DNA"/>
</dbReference>
<dbReference type="AlphaFoldDB" id="A0A445KHN3"/>